<dbReference type="EMBL" id="RWJN01000082">
    <property type="protein sequence ID" value="TCD67889.1"/>
    <property type="molecule type" value="Genomic_DNA"/>
</dbReference>
<dbReference type="GO" id="GO:0050660">
    <property type="term" value="F:flavin adenine dinucleotide binding"/>
    <property type="evidence" value="ECO:0007669"/>
    <property type="project" value="InterPro"/>
</dbReference>
<evidence type="ECO:0000256" key="2">
    <source>
        <dbReference type="ARBA" id="ARBA00022630"/>
    </source>
</evidence>
<dbReference type="Gene3D" id="3.20.20.70">
    <property type="entry name" value="Aldolase class I"/>
    <property type="match status" value="1"/>
</dbReference>
<feature type="compositionally biased region" description="Low complexity" evidence="9">
    <location>
        <begin position="418"/>
        <end position="450"/>
    </location>
</feature>
<evidence type="ECO:0000256" key="6">
    <source>
        <dbReference type="ARBA" id="ARBA00023002"/>
    </source>
</evidence>
<sequence>MARRIHSPSPEAGSSTPRLWKKPRLDLPPLTPDDYRDGVMLAPMVRSGALPTRLFSLKHGANLVWGPETVDKAILHATRVVDPVTGVISYEGKSKAIFTTHHIEKPYLIYQIGSADPELAVQAARTVMQDVAGVDLNCGCPKPFSTHSGMGAALLSNPDLLCSILTALRAALPPEISVSAKIRLLPKQEDTKKLVERIVNTGISCLTVHCRTRNMRKTEKAVPERLREIVDYVRGLGKDVAVIENGDCLSWEDAKRVRDITGADSVMIATAAESNPSVFSPTPLTDLSQTLLPPYLRVCKYLDNHWSNTKFCAVQFSGPNILLTRAQTKEITARLSTSKGYDSVEDMVGSWTGEEDFAEIVSAIEARRGRRPPHQLLLDSQPQPQPPQPQSQPAATAEEDEATGPAPEASENDEKENSSSNSAASDSPSAHSHSHYSAFKTPPTSTTGPPDSALLRAPLSAVNDMRVPIPAFISGKEDGTPTPTPGPREVSP</sequence>
<dbReference type="PROSITE" id="PS01136">
    <property type="entry name" value="UPF0034"/>
    <property type="match status" value="1"/>
</dbReference>
<comment type="catalytic activity">
    <reaction evidence="7">
        <text>a 5,6-dihydrouridine in mRNA + NAD(+) = a uridine in mRNA + NADH + H(+)</text>
        <dbReference type="Rhea" id="RHEA:69851"/>
        <dbReference type="Rhea" id="RHEA-COMP:14658"/>
        <dbReference type="Rhea" id="RHEA-COMP:17789"/>
        <dbReference type="ChEBI" id="CHEBI:15378"/>
        <dbReference type="ChEBI" id="CHEBI:57540"/>
        <dbReference type="ChEBI" id="CHEBI:57945"/>
        <dbReference type="ChEBI" id="CHEBI:65315"/>
        <dbReference type="ChEBI" id="CHEBI:74443"/>
    </reaction>
    <physiologicalReaction direction="right-to-left" evidence="7">
        <dbReference type="Rhea" id="RHEA:69853"/>
    </physiologicalReaction>
</comment>
<accession>A0A4R0RR41</accession>
<comment type="cofactor">
    <cofactor evidence="1">
        <name>FMN</name>
        <dbReference type="ChEBI" id="CHEBI:58210"/>
    </cofactor>
</comment>
<dbReference type="OrthoDB" id="10262250at2759"/>
<comment type="catalytic activity">
    <reaction evidence="8">
        <text>a 5,6-dihydrouridine in mRNA + NADP(+) = a uridine in mRNA + NADPH + H(+)</text>
        <dbReference type="Rhea" id="RHEA:69855"/>
        <dbReference type="Rhea" id="RHEA-COMP:14658"/>
        <dbReference type="Rhea" id="RHEA-COMP:17789"/>
        <dbReference type="ChEBI" id="CHEBI:15378"/>
        <dbReference type="ChEBI" id="CHEBI:57783"/>
        <dbReference type="ChEBI" id="CHEBI:58349"/>
        <dbReference type="ChEBI" id="CHEBI:65315"/>
        <dbReference type="ChEBI" id="CHEBI:74443"/>
    </reaction>
    <physiologicalReaction direction="right-to-left" evidence="8">
        <dbReference type="Rhea" id="RHEA:69857"/>
    </physiologicalReaction>
</comment>
<feature type="domain" description="DUS-like FMN-binding" evidence="10">
    <location>
        <begin position="40"/>
        <end position="310"/>
    </location>
</feature>
<dbReference type="CDD" id="cd02801">
    <property type="entry name" value="DUS_like_FMN"/>
    <property type="match status" value="1"/>
</dbReference>
<evidence type="ECO:0000256" key="4">
    <source>
        <dbReference type="ARBA" id="ARBA00022664"/>
    </source>
</evidence>
<evidence type="ECO:0000313" key="11">
    <source>
        <dbReference type="EMBL" id="TCD67889.1"/>
    </source>
</evidence>
<dbReference type="InterPro" id="IPR018517">
    <property type="entry name" value="tRNA_hU_synthase_CS"/>
</dbReference>
<dbReference type="PANTHER" id="PTHR45936">
    <property type="entry name" value="TRNA-DIHYDROURIDINE(20) SYNTHASE [NAD(P)+]-LIKE"/>
    <property type="match status" value="1"/>
</dbReference>
<name>A0A4R0RR41_9APHY</name>
<organism evidence="11 12">
    <name type="scientific">Steccherinum ochraceum</name>
    <dbReference type="NCBI Taxonomy" id="92696"/>
    <lineage>
        <taxon>Eukaryota</taxon>
        <taxon>Fungi</taxon>
        <taxon>Dikarya</taxon>
        <taxon>Basidiomycota</taxon>
        <taxon>Agaricomycotina</taxon>
        <taxon>Agaricomycetes</taxon>
        <taxon>Polyporales</taxon>
        <taxon>Steccherinaceae</taxon>
        <taxon>Steccherinum</taxon>
    </lineage>
</organism>
<dbReference type="AlphaFoldDB" id="A0A4R0RR41"/>
<feature type="region of interest" description="Disordered" evidence="9">
    <location>
        <begin position="1"/>
        <end position="23"/>
    </location>
</feature>
<keyword evidence="3" id="KW-0288">FMN</keyword>
<protein>
    <recommendedName>
        <fullName evidence="10">DUS-like FMN-binding domain-containing protein</fullName>
    </recommendedName>
</protein>
<evidence type="ECO:0000259" key="10">
    <source>
        <dbReference type="Pfam" id="PF01207"/>
    </source>
</evidence>
<dbReference type="PANTHER" id="PTHR45936:SF1">
    <property type="entry name" value="TRNA-DIHYDROURIDINE(20) SYNTHASE [NAD(P)+]-LIKE"/>
    <property type="match status" value="1"/>
</dbReference>
<evidence type="ECO:0000256" key="7">
    <source>
        <dbReference type="ARBA" id="ARBA00048342"/>
    </source>
</evidence>
<reference evidence="11 12" key="1">
    <citation type="submission" date="2018-11" db="EMBL/GenBank/DDBJ databases">
        <title>Genome assembly of Steccherinum ochraceum LE-BIN_3174, the white-rot fungus of the Steccherinaceae family (The Residual Polyporoid clade, Polyporales, Basidiomycota).</title>
        <authorList>
            <person name="Fedorova T.V."/>
            <person name="Glazunova O.A."/>
            <person name="Landesman E.O."/>
            <person name="Moiseenko K.V."/>
            <person name="Psurtseva N.V."/>
            <person name="Savinova O.S."/>
            <person name="Shakhova N.V."/>
            <person name="Tyazhelova T.V."/>
            <person name="Vasina D.V."/>
        </authorList>
    </citation>
    <scope>NUCLEOTIDE SEQUENCE [LARGE SCALE GENOMIC DNA]</scope>
    <source>
        <strain evidence="11 12">LE-BIN_3174</strain>
    </source>
</reference>
<dbReference type="Proteomes" id="UP000292702">
    <property type="component" value="Unassembled WGS sequence"/>
</dbReference>
<keyword evidence="5" id="KW-0819">tRNA processing</keyword>
<evidence type="ECO:0000256" key="1">
    <source>
        <dbReference type="ARBA" id="ARBA00001917"/>
    </source>
</evidence>
<dbReference type="GO" id="GO:0006397">
    <property type="term" value="P:mRNA processing"/>
    <property type="evidence" value="ECO:0007669"/>
    <property type="project" value="UniProtKB-KW"/>
</dbReference>
<comment type="caution">
    <text evidence="11">The sequence shown here is derived from an EMBL/GenBank/DDBJ whole genome shotgun (WGS) entry which is preliminary data.</text>
</comment>
<dbReference type="Pfam" id="PF01207">
    <property type="entry name" value="Dus"/>
    <property type="match status" value="1"/>
</dbReference>
<dbReference type="GO" id="GO:0017150">
    <property type="term" value="F:tRNA dihydrouridine synthase activity"/>
    <property type="evidence" value="ECO:0007669"/>
    <property type="project" value="InterPro"/>
</dbReference>
<dbReference type="GO" id="GO:0005737">
    <property type="term" value="C:cytoplasm"/>
    <property type="evidence" value="ECO:0007669"/>
    <property type="project" value="TreeGrafter"/>
</dbReference>
<evidence type="ECO:0000256" key="9">
    <source>
        <dbReference type="SAM" id="MobiDB-lite"/>
    </source>
</evidence>
<keyword evidence="2" id="KW-0285">Flavoprotein</keyword>
<evidence type="ECO:0000256" key="5">
    <source>
        <dbReference type="ARBA" id="ARBA00022694"/>
    </source>
</evidence>
<evidence type="ECO:0000313" key="12">
    <source>
        <dbReference type="Proteomes" id="UP000292702"/>
    </source>
</evidence>
<proteinExistence type="predicted"/>
<evidence type="ECO:0000256" key="3">
    <source>
        <dbReference type="ARBA" id="ARBA00022643"/>
    </source>
</evidence>
<evidence type="ECO:0000256" key="8">
    <source>
        <dbReference type="ARBA" id="ARBA00049447"/>
    </source>
</evidence>
<dbReference type="STRING" id="92696.A0A4R0RR41"/>
<keyword evidence="6" id="KW-0560">Oxidoreductase</keyword>
<keyword evidence="4" id="KW-0507">mRNA processing</keyword>
<dbReference type="InterPro" id="IPR052582">
    <property type="entry name" value="tRNA-DUS-like"/>
</dbReference>
<feature type="region of interest" description="Disordered" evidence="9">
    <location>
        <begin position="374"/>
        <end position="492"/>
    </location>
</feature>
<gene>
    <name evidence="11" type="ORF">EIP91_011823</name>
</gene>
<dbReference type="InterPro" id="IPR013785">
    <property type="entry name" value="Aldolase_TIM"/>
</dbReference>
<keyword evidence="12" id="KW-1185">Reference proteome</keyword>
<dbReference type="InterPro" id="IPR035587">
    <property type="entry name" value="DUS-like_FMN-bd"/>
</dbReference>
<dbReference type="SUPFAM" id="SSF51395">
    <property type="entry name" value="FMN-linked oxidoreductases"/>
    <property type="match status" value="1"/>
</dbReference>